<evidence type="ECO:0000256" key="12">
    <source>
        <dbReference type="ARBA" id="ARBA00023136"/>
    </source>
</evidence>
<evidence type="ECO:0000256" key="6">
    <source>
        <dbReference type="ARBA" id="ARBA00022617"/>
    </source>
</evidence>
<keyword evidence="6 14" id="KW-0349">Heme</keyword>
<dbReference type="PANTHER" id="PTHR40255:SF1">
    <property type="entry name" value="PROTOPORPHYRINOGEN IX OXIDASE"/>
    <property type="match status" value="1"/>
</dbReference>
<organism evidence="16 17">
    <name type="scientific">Roseibium salinum</name>
    <dbReference type="NCBI Taxonomy" id="1604349"/>
    <lineage>
        <taxon>Bacteria</taxon>
        <taxon>Pseudomonadati</taxon>
        <taxon>Pseudomonadota</taxon>
        <taxon>Alphaproteobacteria</taxon>
        <taxon>Hyphomicrobiales</taxon>
        <taxon>Stappiaceae</taxon>
        <taxon>Roseibium</taxon>
    </lineage>
</organism>
<evidence type="ECO:0000256" key="7">
    <source>
        <dbReference type="ARBA" id="ARBA00022692"/>
    </source>
</evidence>
<evidence type="ECO:0000256" key="2">
    <source>
        <dbReference type="ARBA" id="ARBA00005073"/>
    </source>
</evidence>
<keyword evidence="7 14" id="KW-0812">Transmembrane</keyword>
<dbReference type="PIRSF" id="PIRSF004638">
    <property type="entry name" value="UCP004638"/>
    <property type="match status" value="1"/>
</dbReference>
<gene>
    <name evidence="16" type="primary">hemJ</name>
    <name evidence="16" type="ORF">ON753_21005</name>
</gene>
<keyword evidence="8 14" id="KW-0479">Metal-binding</keyword>
<feature type="binding site" description="axial binding residue" evidence="14">
    <location>
        <position position="86"/>
    </location>
    <ligand>
        <name>heme</name>
        <dbReference type="ChEBI" id="CHEBI:30413"/>
    </ligand>
    <ligandPart>
        <name>Fe</name>
        <dbReference type="ChEBI" id="CHEBI:18248"/>
    </ligandPart>
</feature>
<sequence>MDLFLWIKSFHVISIIAWMAGMLYLPRLFVYHAEAEAGSVQSETFKVMERRLLKAIINPAMIAAWIFGLWMAYELEAWRDGWFHAKFTLVFILSGVHGYFSRCVKTFAKDENTRPARFYRILNEVPTVLMIVIVILVIGKPF</sequence>
<dbReference type="PANTHER" id="PTHR40255">
    <property type="entry name" value="UPF0093 MEMBRANE PROTEIN SLR1790"/>
    <property type="match status" value="1"/>
</dbReference>
<feature type="transmembrane region" description="Helical" evidence="14">
    <location>
        <begin position="12"/>
        <end position="31"/>
    </location>
</feature>
<feature type="transmembrane region" description="Helical" evidence="14">
    <location>
        <begin position="82"/>
        <end position="100"/>
    </location>
</feature>
<evidence type="ECO:0000256" key="5">
    <source>
        <dbReference type="ARBA" id="ARBA00022475"/>
    </source>
</evidence>
<evidence type="ECO:0000256" key="14">
    <source>
        <dbReference type="HAMAP-Rule" id="MF_02239"/>
    </source>
</evidence>
<comment type="subcellular location">
    <subcellularLocation>
        <location evidence="1 14">Cell membrane</location>
        <topology evidence="1 14">Multi-pass membrane protein</topology>
    </subcellularLocation>
</comment>
<accession>A0ABT3R6P3</accession>
<evidence type="ECO:0000256" key="9">
    <source>
        <dbReference type="ARBA" id="ARBA00022989"/>
    </source>
</evidence>
<keyword evidence="12 14" id="KW-0472">Membrane</keyword>
<reference evidence="16 17" key="1">
    <citation type="journal article" date="2016" name="Int. J. Syst. Evol. Microbiol.">
        <title>Labrenzia salina sp. nov., isolated from the rhizosphere of the halophyte Arthrocnemum macrostachyum.</title>
        <authorList>
            <person name="Camacho M."/>
            <person name="Redondo-Gomez S."/>
            <person name="Rodriguez-Llorente I."/>
            <person name="Rohde M."/>
            <person name="Sproer C."/>
            <person name="Schumann P."/>
            <person name="Klenk H.P."/>
            <person name="Montero-Calasanz M.D.C."/>
        </authorList>
    </citation>
    <scope>NUCLEOTIDE SEQUENCE [LARGE SCALE GENOMIC DNA]</scope>
    <source>
        <strain evidence="16 17">DSM 29163</strain>
    </source>
</reference>
<comment type="catalytic activity">
    <reaction evidence="13 14 15">
        <text>protoporphyrinogen IX + 3 A = protoporphyrin IX + 3 AH2</text>
        <dbReference type="Rhea" id="RHEA:62000"/>
        <dbReference type="ChEBI" id="CHEBI:13193"/>
        <dbReference type="ChEBI" id="CHEBI:17499"/>
        <dbReference type="ChEBI" id="CHEBI:57306"/>
        <dbReference type="ChEBI" id="CHEBI:57307"/>
    </reaction>
</comment>
<evidence type="ECO:0000313" key="17">
    <source>
        <dbReference type="Proteomes" id="UP001300261"/>
    </source>
</evidence>
<evidence type="ECO:0000256" key="15">
    <source>
        <dbReference type="PIRNR" id="PIRNR004638"/>
    </source>
</evidence>
<comment type="function">
    <text evidence="14 15">Catalyzes the oxidation of protoporphyrinogen IX to protoporphyrin IX.</text>
</comment>
<feature type="transmembrane region" description="Helical" evidence="14">
    <location>
        <begin position="52"/>
        <end position="70"/>
    </location>
</feature>
<comment type="similarity">
    <text evidence="3 14 15">Belongs to the HemJ family.</text>
</comment>
<feature type="transmembrane region" description="Helical" evidence="14">
    <location>
        <begin position="121"/>
        <end position="139"/>
    </location>
</feature>
<feature type="binding site" description="axial binding residue" evidence="14">
    <location>
        <position position="11"/>
    </location>
    <ligand>
        <name>heme</name>
        <dbReference type="ChEBI" id="CHEBI:30413"/>
    </ligand>
    <ligandPart>
        <name>Fe</name>
        <dbReference type="ChEBI" id="CHEBI:18248"/>
    </ligandPart>
</feature>
<evidence type="ECO:0000256" key="13">
    <source>
        <dbReference type="ARBA" id="ARBA00048390"/>
    </source>
</evidence>
<comment type="cofactor">
    <cofactor evidence="14 15">
        <name>heme b</name>
        <dbReference type="ChEBI" id="CHEBI:60344"/>
    </cofactor>
    <text evidence="14 15">Binds 1 heme b (iron(II)-protoporphyrin IX) group per subunit.</text>
</comment>
<dbReference type="EMBL" id="JAPEVI010000003">
    <property type="protein sequence ID" value="MCX2724819.1"/>
    <property type="molecule type" value="Genomic_DNA"/>
</dbReference>
<dbReference type="HAMAP" id="MF_02239">
    <property type="entry name" value="HemJ"/>
    <property type="match status" value="1"/>
</dbReference>
<dbReference type="RefSeq" id="WP_265965127.1">
    <property type="nucleotide sequence ID" value="NZ_JAPEVI010000003.1"/>
</dbReference>
<name>A0ABT3R6P3_9HYPH</name>
<evidence type="ECO:0000256" key="3">
    <source>
        <dbReference type="ARBA" id="ARBA00006501"/>
    </source>
</evidence>
<dbReference type="EC" id="1.3.99.-" evidence="14 15"/>
<comment type="caution">
    <text evidence="16">The sequence shown here is derived from an EMBL/GenBank/DDBJ whole genome shotgun (WGS) entry which is preliminary data.</text>
</comment>
<keyword evidence="9 14" id="KW-1133">Transmembrane helix</keyword>
<dbReference type="Pfam" id="PF03653">
    <property type="entry name" value="UPF0093"/>
    <property type="match status" value="1"/>
</dbReference>
<keyword evidence="11 14" id="KW-0408">Iron</keyword>
<protein>
    <recommendedName>
        <fullName evidence="4 14">Protoporphyrinogen IX oxidase</fullName>
        <shortName evidence="14">PPO</shortName>
        <ecNumber evidence="14 15">1.3.99.-</ecNumber>
    </recommendedName>
</protein>
<evidence type="ECO:0000256" key="4">
    <source>
        <dbReference type="ARBA" id="ARBA00017504"/>
    </source>
</evidence>
<evidence type="ECO:0000313" key="16">
    <source>
        <dbReference type="EMBL" id="MCX2724819.1"/>
    </source>
</evidence>
<keyword evidence="5 14" id="KW-1003">Cell membrane</keyword>
<evidence type="ECO:0000256" key="1">
    <source>
        <dbReference type="ARBA" id="ARBA00004651"/>
    </source>
</evidence>
<evidence type="ECO:0000256" key="10">
    <source>
        <dbReference type="ARBA" id="ARBA00023002"/>
    </source>
</evidence>
<dbReference type="InterPro" id="IPR005265">
    <property type="entry name" value="HemJ-like"/>
</dbReference>
<comment type="pathway">
    <text evidence="2 14 15">Porphyrin-containing compound metabolism; protoporphyrin-IX biosynthesis; protoporphyrin-IX from protoporphyrinogen-IX: step 1/1.</text>
</comment>
<dbReference type="NCBIfam" id="TIGR00701">
    <property type="entry name" value="protoporphyrinogen oxidase HemJ"/>
    <property type="match status" value="1"/>
</dbReference>
<proteinExistence type="inferred from homology"/>
<keyword evidence="10 14" id="KW-0560">Oxidoreductase</keyword>
<evidence type="ECO:0000256" key="8">
    <source>
        <dbReference type="ARBA" id="ARBA00022723"/>
    </source>
</evidence>
<evidence type="ECO:0000256" key="11">
    <source>
        <dbReference type="ARBA" id="ARBA00023004"/>
    </source>
</evidence>
<comment type="subunit">
    <text evidence="14">Homodimer.</text>
</comment>
<dbReference type="Proteomes" id="UP001300261">
    <property type="component" value="Unassembled WGS sequence"/>
</dbReference>
<keyword evidence="17" id="KW-1185">Reference proteome</keyword>